<proteinExistence type="predicted"/>
<sequence>MCSGDVRECRDRRIEVRTGKGSLSSSVEMVIDSFGLESTRGMGFDSQKGKAKIREVIAFYMKYRVRFQL</sequence>
<name>A0A392TL19_9FABA</name>
<evidence type="ECO:0000313" key="2">
    <source>
        <dbReference type="Proteomes" id="UP000265520"/>
    </source>
</evidence>
<evidence type="ECO:0000313" key="1">
    <source>
        <dbReference type="EMBL" id="MCI60625.1"/>
    </source>
</evidence>
<keyword evidence="2" id="KW-1185">Reference proteome</keyword>
<dbReference type="EMBL" id="LXQA010585024">
    <property type="protein sequence ID" value="MCI60625.1"/>
    <property type="molecule type" value="Genomic_DNA"/>
</dbReference>
<reference evidence="1 2" key="1">
    <citation type="journal article" date="2018" name="Front. Plant Sci.">
        <title>Red Clover (Trifolium pratense) and Zigzag Clover (T. medium) - A Picture of Genomic Similarities and Differences.</title>
        <authorList>
            <person name="Dluhosova J."/>
            <person name="Istvanek J."/>
            <person name="Nedelnik J."/>
            <person name="Repkova J."/>
        </authorList>
    </citation>
    <scope>NUCLEOTIDE SEQUENCE [LARGE SCALE GENOMIC DNA]</scope>
    <source>
        <strain evidence="2">cv. 10/8</strain>
        <tissue evidence="1">Leaf</tissue>
    </source>
</reference>
<dbReference type="AlphaFoldDB" id="A0A392TL19"/>
<comment type="caution">
    <text evidence="1">The sequence shown here is derived from an EMBL/GenBank/DDBJ whole genome shotgun (WGS) entry which is preliminary data.</text>
</comment>
<dbReference type="Proteomes" id="UP000265520">
    <property type="component" value="Unassembled WGS sequence"/>
</dbReference>
<protein>
    <submittedName>
        <fullName evidence="1">Uncharacterized protein</fullName>
    </submittedName>
</protein>
<organism evidence="1 2">
    <name type="scientific">Trifolium medium</name>
    <dbReference type="NCBI Taxonomy" id="97028"/>
    <lineage>
        <taxon>Eukaryota</taxon>
        <taxon>Viridiplantae</taxon>
        <taxon>Streptophyta</taxon>
        <taxon>Embryophyta</taxon>
        <taxon>Tracheophyta</taxon>
        <taxon>Spermatophyta</taxon>
        <taxon>Magnoliopsida</taxon>
        <taxon>eudicotyledons</taxon>
        <taxon>Gunneridae</taxon>
        <taxon>Pentapetalae</taxon>
        <taxon>rosids</taxon>
        <taxon>fabids</taxon>
        <taxon>Fabales</taxon>
        <taxon>Fabaceae</taxon>
        <taxon>Papilionoideae</taxon>
        <taxon>50 kb inversion clade</taxon>
        <taxon>NPAAA clade</taxon>
        <taxon>Hologalegina</taxon>
        <taxon>IRL clade</taxon>
        <taxon>Trifolieae</taxon>
        <taxon>Trifolium</taxon>
    </lineage>
</organism>
<accession>A0A392TL19</accession>